<comment type="caution">
    <text evidence="7">The sequence shown here is derived from an EMBL/GenBank/DDBJ whole genome shotgun (WGS) entry which is preliminary data.</text>
</comment>
<dbReference type="Proteomes" id="UP000295292">
    <property type="component" value="Unassembled WGS sequence"/>
</dbReference>
<dbReference type="InterPro" id="IPR014327">
    <property type="entry name" value="RNA_pol_sigma70_bacteroid"/>
</dbReference>
<name>A0A4R6WIE9_9SPHI</name>
<evidence type="ECO:0000259" key="6">
    <source>
        <dbReference type="Pfam" id="PF08281"/>
    </source>
</evidence>
<dbReference type="InterPro" id="IPR036388">
    <property type="entry name" value="WH-like_DNA-bd_sf"/>
</dbReference>
<evidence type="ECO:0000259" key="5">
    <source>
        <dbReference type="Pfam" id="PF04542"/>
    </source>
</evidence>
<reference evidence="7 8" key="1">
    <citation type="submission" date="2019-03" db="EMBL/GenBank/DDBJ databases">
        <title>Genomic Encyclopedia of Archaeal and Bacterial Type Strains, Phase II (KMG-II): from individual species to whole genera.</title>
        <authorList>
            <person name="Goeker M."/>
        </authorList>
    </citation>
    <scope>NUCLEOTIDE SEQUENCE [LARGE SCALE GENOMIC DNA]</scope>
    <source>
        <strain evidence="7 8">DSM 28353</strain>
    </source>
</reference>
<keyword evidence="2" id="KW-0805">Transcription regulation</keyword>
<dbReference type="OrthoDB" id="659569at2"/>
<dbReference type="InterPro" id="IPR039425">
    <property type="entry name" value="RNA_pol_sigma-70-like"/>
</dbReference>
<dbReference type="NCBIfam" id="TIGR02937">
    <property type="entry name" value="sigma70-ECF"/>
    <property type="match status" value="1"/>
</dbReference>
<dbReference type="AlphaFoldDB" id="A0A4R6WIE9"/>
<dbReference type="InterPro" id="IPR013325">
    <property type="entry name" value="RNA_pol_sigma_r2"/>
</dbReference>
<evidence type="ECO:0000256" key="2">
    <source>
        <dbReference type="ARBA" id="ARBA00023015"/>
    </source>
</evidence>
<dbReference type="GO" id="GO:0016987">
    <property type="term" value="F:sigma factor activity"/>
    <property type="evidence" value="ECO:0007669"/>
    <property type="project" value="UniProtKB-KW"/>
</dbReference>
<dbReference type="InterPro" id="IPR007627">
    <property type="entry name" value="RNA_pol_sigma70_r2"/>
</dbReference>
<proteinExistence type="inferred from homology"/>
<dbReference type="SUPFAM" id="SSF88659">
    <property type="entry name" value="Sigma3 and sigma4 domains of RNA polymerase sigma factors"/>
    <property type="match status" value="1"/>
</dbReference>
<keyword evidence="8" id="KW-1185">Reference proteome</keyword>
<sequence length="189" mass="22192">MDIKNLSDFQLVALLKDGDSDAYSEIYNRYHAALYVHVFNKLRLREESRDIVHELFASLWSKRSETEIKGNLSTYLYVSARYKIFDFIARRDTESKYISSIKDFIDKNTYITDYLVREKELQLLIDQEIAALPPKMRRIFELSRNNHLTHKQIADELGLSEQTVKKQVQNALKILRSRLGPAVFIAFIL</sequence>
<dbReference type="NCBIfam" id="TIGR02985">
    <property type="entry name" value="Sig70_bacteroi1"/>
    <property type="match status" value="1"/>
</dbReference>
<evidence type="ECO:0000313" key="8">
    <source>
        <dbReference type="Proteomes" id="UP000295292"/>
    </source>
</evidence>
<feature type="domain" description="RNA polymerase sigma-70 region 2" evidence="5">
    <location>
        <begin position="26"/>
        <end position="92"/>
    </location>
</feature>
<dbReference type="Pfam" id="PF08281">
    <property type="entry name" value="Sigma70_r4_2"/>
    <property type="match status" value="1"/>
</dbReference>
<dbReference type="Gene3D" id="1.10.10.10">
    <property type="entry name" value="Winged helix-like DNA-binding domain superfamily/Winged helix DNA-binding domain"/>
    <property type="match status" value="1"/>
</dbReference>
<evidence type="ECO:0000256" key="3">
    <source>
        <dbReference type="ARBA" id="ARBA00023082"/>
    </source>
</evidence>
<dbReference type="PANTHER" id="PTHR43133">
    <property type="entry name" value="RNA POLYMERASE ECF-TYPE SIGMA FACTO"/>
    <property type="match status" value="1"/>
</dbReference>
<dbReference type="GO" id="GO:0006352">
    <property type="term" value="P:DNA-templated transcription initiation"/>
    <property type="evidence" value="ECO:0007669"/>
    <property type="project" value="InterPro"/>
</dbReference>
<organism evidence="7 8">
    <name type="scientific">Sphingobacterium yanglingense</name>
    <dbReference type="NCBI Taxonomy" id="1437280"/>
    <lineage>
        <taxon>Bacteria</taxon>
        <taxon>Pseudomonadati</taxon>
        <taxon>Bacteroidota</taxon>
        <taxon>Sphingobacteriia</taxon>
        <taxon>Sphingobacteriales</taxon>
        <taxon>Sphingobacteriaceae</taxon>
        <taxon>Sphingobacterium</taxon>
    </lineage>
</organism>
<keyword evidence="3" id="KW-0731">Sigma factor</keyword>
<dbReference type="SUPFAM" id="SSF88946">
    <property type="entry name" value="Sigma2 domain of RNA polymerase sigma factors"/>
    <property type="match status" value="1"/>
</dbReference>
<feature type="domain" description="RNA polymerase sigma factor 70 region 4 type 2" evidence="6">
    <location>
        <begin position="124"/>
        <end position="174"/>
    </location>
</feature>
<protein>
    <submittedName>
        <fullName evidence="7">RNA polymerase sigma-70 factor (ECF subfamily)</fullName>
    </submittedName>
</protein>
<dbReference type="EMBL" id="SNYV01000013">
    <property type="protein sequence ID" value="TDQ78121.1"/>
    <property type="molecule type" value="Genomic_DNA"/>
</dbReference>
<dbReference type="PANTHER" id="PTHR43133:SF46">
    <property type="entry name" value="RNA POLYMERASE SIGMA-70 FACTOR ECF SUBFAMILY"/>
    <property type="match status" value="1"/>
</dbReference>
<dbReference type="InterPro" id="IPR013324">
    <property type="entry name" value="RNA_pol_sigma_r3/r4-like"/>
</dbReference>
<evidence type="ECO:0000256" key="4">
    <source>
        <dbReference type="ARBA" id="ARBA00023163"/>
    </source>
</evidence>
<keyword evidence="4" id="KW-0804">Transcription</keyword>
<dbReference type="Pfam" id="PF04542">
    <property type="entry name" value="Sigma70_r2"/>
    <property type="match status" value="1"/>
</dbReference>
<dbReference type="GO" id="GO:0003677">
    <property type="term" value="F:DNA binding"/>
    <property type="evidence" value="ECO:0007669"/>
    <property type="project" value="InterPro"/>
</dbReference>
<dbReference type="InterPro" id="IPR013249">
    <property type="entry name" value="RNA_pol_sigma70_r4_t2"/>
</dbReference>
<dbReference type="RefSeq" id="WP_133584373.1">
    <property type="nucleotide sequence ID" value="NZ_SNYV01000013.1"/>
</dbReference>
<evidence type="ECO:0000313" key="7">
    <source>
        <dbReference type="EMBL" id="TDQ78121.1"/>
    </source>
</evidence>
<accession>A0A4R6WIE9</accession>
<dbReference type="Gene3D" id="1.10.1740.10">
    <property type="match status" value="1"/>
</dbReference>
<gene>
    <name evidence="7" type="ORF">CLV99_2099</name>
</gene>
<dbReference type="InterPro" id="IPR014284">
    <property type="entry name" value="RNA_pol_sigma-70_dom"/>
</dbReference>
<evidence type="ECO:0000256" key="1">
    <source>
        <dbReference type="ARBA" id="ARBA00010641"/>
    </source>
</evidence>
<comment type="similarity">
    <text evidence="1">Belongs to the sigma-70 factor family. ECF subfamily.</text>
</comment>